<dbReference type="InterPro" id="IPR029058">
    <property type="entry name" value="AB_hydrolase_fold"/>
</dbReference>
<sequence>MKISEAEIVLLTGYGDTAKGHWMFRWQEKMANASVLELKNRFHPELKVWRDTLVARVEDATKPVVLVGHSLGCILIAHAIHNLPKDKVRGAFLVAPSDWDRENLVPGFDGGAFKPIPRAPFPFKAHLVASRNDPYCDYAVAEGLAKAWGAGFQDAGEAGHINAESGHGPWPEGMMSFALFMKRLG</sequence>
<evidence type="ECO:0000313" key="2">
    <source>
        <dbReference type="Proteomes" id="UP000186002"/>
    </source>
</evidence>
<dbReference type="Gene3D" id="3.40.50.1820">
    <property type="entry name" value="alpha/beta hydrolase"/>
    <property type="match status" value="1"/>
</dbReference>
<proteinExistence type="predicted"/>
<organism evidence="1 2">
    <name type="scientific">Roseibium suaedae</name>
    <dbReference type="NCBI Taxonomy" id="735517"/>
    <lineage>
        <taxon>Bacteria</taxon>
        <taxon>Pseudomonadati</taxon>
        <taxon>Pseudomonadota</taxon>
        <taxon>Alphaproteobacteria</taxon>
        <taxon>Hyphomicrobiales</taxon>
        <taxon>Stappiaceae</taxon>
        <taxon>Roseibium</taxon>
    </lineage>
</organism>
<dbReference type="EMBL" id="FRBW01000002">
    <property type="protein sequence ID" value="SHM12908.1"/>
    <property type="molecule type" value="Genomic_DNA"/>
</dbReference>
<name>A0A1M7G9Y1_9HYPH</name>
<dbReference type="SUPFAM" id="SSF53474">
    <property type="entry name" value="alpha/beta-Hydrolases"/>
    <property type="match status" value="1"/>
</dbReference>
<dbReference type="AlphaFoldDB" id="A0A1M7G9Y1"/>
<keyword evidence="2" id="KW-1185">Reference proteome</keyword>
<reference evidence="1 2" key="1">
    <citation type="submission" date="2016-11" db="EMBL/GenBank/DDBJ databases">
        <authorList>
            <person name="Jaros S."/>
            <person name="Januszkiewicz K."/>
            <person name="Wedrychowicz H."/>
        </authorList>
    </citation>
    <scope>NUCLEOTIDE SEQUENCE [LARGE SCALE GENOMIC DNA]</scope>
    <source>
        <strain evidence="1 2">DSM 22153</strain>
    </source>
</reference>
<evidence type="ECO:0008006" key="3">
    <source>
        <dbReference type="Google" id="ProtNLM"/>
    </source>
</evidence>
<protein>
    <recommendedName>
        <fullName evidence="3">Serine hydrolase family protein</fullName>
    </recommendedName>
</protein>
<dbReference type="Pfam" id="PF06821">
    <property type="entry name" value="Ser_hydrolase"/>
    <property type="match status" value="1"/>
</dbReference>
<dbReference type="OrthoDB" id="9804993at2"/>
<evidence type="ECO:0000313" key="1">
    <source>
        <dbReference type="EMBL" id="SHM12908.1"/>
    </source>
</evidence>
<dbReference type="GO" id="GO:0016787">
    <property type="term" value="F:hydrolase activity"/>
    <property type="evidence" value="ECO:0007669"/>
    <property type="project" value="InterPro"/>
</dbReference>
<accession>A0A1M7G9Y1</accession>
<dbReference type="Proteomes" id="UP000186002">
    <property type="component" value="Unassembled WGS sequence"/>
</dbReference>
<gene>
    <name evidence="1" type="ORF">SAMN05444272_1850</name>
</gene>
<dbReference type="InterPro" id="IPR010662">
    <property type="entry name" value="RBBP9/YdeN"/>
</dbReference>
<dbReference type="RefSeq" id="WP_073012147.1">
    <property type="nucleotide sequence ID" value="NZ_FRBW01000002.1"/>
</dbReference>